<dbReference type="GO" id="GO:0004190">
    <property type="term" value="F:aspartic-type endopeptidase activity"/>
    <property type="evidence" value="ECO:0007669"/>
    <property type="project" value="InterPro"/>
</dbReference>
<evidence type="ECO:0000313" key="11">
    <source>
        <dbReference type="Proteomes" id="UP000002217"/>
    </source>
</evidence>
<feature type="transmembrane region" description="Helical" evidence="7">
    <location>
        <begin position="96"/>
        <end position="116"/>
    </location>
</feature>
<feature type="domain" description="Prepilin type IV endopeptidase peptidase" evidence="8">
    <location>
        <begin position="104"/>
        <end position="208"/>
    </location>
</feature>
<proteinExistence type="inferred from homology"/>
<dbReference type="eggNOG" id="COG1989">
    <property type="taxonomic scope" value="Bacteria"/>
</dbReference>
<evidence type="ECO:0000256" key="2">
    <source>
        <dbReference type="ARBA" id="ARBA00005801"/>
    </source>
</evidence>
<feature type="transmembrane region" description="Helical" evidence="7">
    <location>
        <begin position="193"/>
        <end position="212"/>
    </location>
</feature>
<evidence type="ECO:0000256" key="7">
    <source>
        <dbReference type="SAM" id="Phobius"/>
    </source>
</evidence>
<keyword evidence="11" id="KW-1185">Reference proteome</keyword>
<dbReference type="STRING" id="485916.Dtox_3768"/>
<feature type="transmembrane region" description="Helical" evidence="7">
    <location>
        <begin position="6"/>
        <end position="24"/>
    </location>
</feature>
<evidence type="ECO:0000259" key="9">
    <source>
        <dbReference type="Pfam" id="PF06750"/>
    </source>
</evidence>
<evidence type="ECO:0000256" key="3">
    <source>
        <dbReference type="ARBA" id="ARBA00022475"/>
    </source>
</evidence>
<keyword evidence="6 7" id="KW-0472">Membrane</keyword>
<comment type="similarity">
    <text evidence="2">Belongs to the peptidase A24 family.</text>
</comment>
<dbReference type="GO" id="GO:0006465">
    <property type="term" value="P:signal peptide processing"/>
    <property type="evidence" value="ECO:0007669"/>
    <property type="project" value="TreeGrafter"/>
</dbReference>
<name>C8VX79_DESAS</name>
<dbReference type="OrthoDB" id="9789291at2"/>
<keyword evidence="5 7" id="KW-1133">Transmembrane helix</keyword>
<dbReference type="Proteomes" id="UP000002217">
    <property type="component" value="Chromosome"/>
</dbReference>
<feature type="domain" description="Prepilin peptidase A24 N-terminal" evidence="9">
    <location>
        <begin position="11"/>
        <end position="94"/>
    </location>
</feature>
<dbReference type="Pfam" id="PF06750">
    <property type="entry name" value="A24_N_bact"/>
    <property type="match status" value="1"/>
</dbReference>
<evidence type="ECO:0000256" key="6">
    <source>
        <dbReference type="ARBA" id="ARBA00023136"/>
    </source>
</evidence>
<evidence type="ECO:0000256" key="1">
    <source>
        <dbReference type="ARBA" id="ARBA00004651"/>
    </source>
</evidence>
<dbReference type="MEROPS" id="A24.019"/>
<dbReference type="RefSeq" id="WP_015759159.1">
    <property type="nucleotide sequence ID" value="NC_013216.1"/>
</dbReference>
<dbReference type="InterPro" id="IPR010627">
    <property type="entry name" value="Prepilin_pept_A24_N"/>
</dbReference>
<dbReference type="GO" id="GO:0005886">
    <property type="term" value="C:plasma membrane"/>
    <property type="evidence" value="ECO:0007669"/>
    <property type="project" value="UniProtKB-SubCell"/>
</dbReference>
<reference evidence="10 11" key="1">
    <citation type="journal article" date="2009" name="Stand. Genomic Sci.">
        <title>Complete genome sequence of Desulfotomaculum acetoxidans type strain (5575).</title>
        <authorList>
            <person name="Spring S."/>
            <person name="Lapidus A."/>
            <person name="Schroder M."/>
            <person name="Gleim D."/>
            <person name="Sims D."/>
            <person name="Meincke L."/>
            <person name="Glavina Del Rio T."/>
            <person name="Tice H."/>
            <person name="Copeland A."/>
            <person name="Cheng J.F."/>
            <person name="Lucas S."/>
            <person name="Chen F."/>
            <person name="Nolan M."/>
            <person name="Bruce D."/>
            <person name="Goodwin L."/>
            <person name="Pitluck S."/>
            <person name="Ivanova N."/>
            <person name="Mavromatis K."/>
            <person name="Mikhailova N."/>
            <person name="Pati A."/>
            <person name="Chen A."/>
            <person name="Palaniappan K."/>
            <person name="Land M."/>
            <person name="Hauser L."/>
            <person name="Chang Y.J."/>
            <person name="Jeffries C.D."/>
            <person name="Chain P."/>
            <person name="Saunders E."/>
            <person name="Brettin T."/>
            <person name="Detter J.C."/>
            <person name="Goker M."/>
            <person name="Bristow J."/>
            <person name="Eisen J.A."/>
            <person name="Markowitz V."/>
            <person name="Hugenholtz P."/>
            <person name="Kyrpides N.C."/>
            <person name="Klenk H.P."/>
            <person name="Han C."/>
        </authorList>
    </citation>
    <scope>NUCLEOTIDE SEQUENCE [LARGE SCALE GENOMIC DNA]</scope>
    <source>
        <strain evidence="11">ATCC 49208 / DSM 771 / VKM B-1644</strain>
    </source>
</reference>
<dbReference type="InterPro" id="IPR050882">
    <property type="entry name" value="Prepilin_peptidase/N-MTase"/>
</dbReference>
<feature type="transmembrane region" description="Helical" evidence="7">
    <location>
        <begin position="122"/>
        <end position="141"/>
    </location>
</feature>
<keyword evidence="3" id="KW-1003">Cell membrane</keyword>
<dbReference type="EMBL" id="CP001720">
    <property type="protein sequence ID" value="ACV64475.1"/>
    <property type="molecule type" value="Genomic_DNA"/>
</dbReference>
<evidence type="ECO:0000256" key="5">
    <source>
        <dbReference type="ARBA" id="ARBA00022989"/>
    </source>
</evidence>
<sequence length="250" mass="27157">MSYLSFLLVFIVGACVGSFLNVCICRMPLGESIISPPSHCMSCHNRLGLPEILPIAGYLLFKGRCKYCGAVFSRQYPMVELFTALSYTAVWLRFGYAWITPAMWLFISLLIVASVIDLYHQIIPNRIILAGLIAGLPLTALQSWEVLKSGLMAFVVGGGFLLIVAIVSCGGMGGGDIKLGAMIGLYLGLNNLIVAFFLAFLTGGVVGLVLMLSGRKGRKDPVPFGPFLSLGALLAVFWGEKLILWYWGFM</sequence>
<dbReference type="PANTHER" id="PTHR30487:SF0">
    <property type="entry name" value="PREPILIN LEADER PEPTIDASE_N-METHYLTRANSFERASE-RELATED"/>
    <property type="match status" value="1"/>
</dbReference>
<evidence type="ECO:0000313" key="10">
    <source>
        <dbReference type="EMBL" id="ACV64475.1"/>
    </source>
</evidence>
<dbReference type="AlphaFoldDB" id="C8VX79"/>
<evidence type="ECO:0000259" key="8">
    <source>
        <dbReference type="Pfam" id="PF01478"/>
    </source>
</evidence>
<dbReference type="HOGENOM" id="CLU_057101_0_1_9"/>
<gene>
    <name evidence="10" type="ordered locus">Dtox_3768</name>
</gene>
<dbReference type="KEGG" id="dae:Dtox_3768"/>
<dbReference type="Gene3D" id="1.20.120.1220">
    <property type="match status" value="1"/>
</dbReference>
<protein>
    <submittedName>
        <fullName evidence="10">Peptidase A24A domain protein</fullName>
    </submittedName>
</protein>
<feature type="transmembrane region" description="Helical" evidence="7">
    <location>
        <begin position="224"/>
        <end position="247"/>
    </location>
</feature>
<dbReference type="PANTHER" id="PTHR30487">
    <property type="entry name" value="TYPE 4 PREPILIN-LIKE PROTEINS LEADER PEPTIDE-PROCESSING ENZYME"/>
    <property type="match status" value="1"/>
</dbReference>
<organism evidence="10 11">
    <name type="scientific">Desulfofarcimen acetoxidans (strain ATCC 49208 / DSM 771 / KCTC 5769 / VKM B-1644 / 5575)</name>
    <name type="common">Desulfotomaculum acetoxidans</name>
    <dbReference type="NCBI Taxonomy" id="485916"/>
    <lineage>
        <taxon>Bacteria</taxon>
        <taxon>Bacillati</taxon>
        <taxon>Bacillota</taxon>
        <taxon>Clostridia</taxon>
        <taxon>Eubacteriales</taxon>
        <taxon>Peptococcaceae</taxon>
        <taxon>Desulfofarcimen</taxon>
    </lineage>
</organism>
<evidence type="ECO:0000256" key="4">
    <source>
        <dbReference type="ARBA" id="ARBA00022692"/>
    </source>
</evidence>
<dbReference type="Pfam" id="PF01478">
    <property type="entry name" value="Peptidase_A24"/>
    <property type="match status" value="1"/>
</dbReference>
<dbReference type="InterPro" id="IPR000045">
    <property type="entry name" value="Prepilin_IV_endopep_pep"/>
</dbReference>
<feature type="transmembrane region" description="Helical" evidence="7">
    <location>
        <begin position="153"/>
        <end position="173"/>
    </location>
</feature>
<comment type="subcellular location">
    <subcellularLocation>
        <location evidence="1">Cell membrane</location>
        <topology evidence="1">Multi-pass membrane protein</topology>
    </subcellularLocation>
</comment>
<accession>C8VX79</accession>
<keyword evidence="4 7" id="KW-0812">Transmembrane</keyword>